<organism evidence="4 5">
    <name type="scientific">Manduca sexta</name>
    <name type="common">Tobacco hawkmoth</name>
    <name type="synonym">Tobacco hornworm</name>
    <dbReference type="NCBI Taxonomy" id="7130"/>
    <lineage>
        <taxon>Eukaryota</taxon>
        <taxon>Metazoa</taxon>
        <taxon>Ecdysozoa</taxon>
        <taxon>Arthropoda</taxon>
        <taxon>Hexapoda</taxon>
        <taxon>Insecta</taxon>
        <taxon>Pterygota</taxon>
        <taxon>Neoptera</taxon>
        <taxon>Endopterygota</taxon>
        <taxon>Lepidoptera</taxon>
        <taxon>Glossata</taxon>
        <taxon>Ditrysia</taxon>
        <taxon>Bombycoidea</taxon>
        <taxon>Sphingidae</taxon>
        <taxon>Sphinginae</taxon>
        <taxon>Sphingini</taxon>
        <taxon>Manduca</taxon>
    </lineage>
</organism>
<dbReference type="GO" id="GO:0005886">
    <property type="term" value="C:plasma membrane"/>
    <property type="evidence" value="ECO:0007669"/>
    <property type="project" value="TreeGrafter"/>
</dbReference>
<comment type="similarity">
    <text evidence="1">Belongs to the saccharopine dehydrogenase family.</text>
</comment>
<dbReference type="Proteomes" id="UP000791440">
    <property type="component" value="Unassembled WGS sequence"/>
</dbReference>
<dbReference type="Pfam" id="PF03435">
    <property type="entry name" value="Sacchrp_dh_NADP"/>
    <property type="match status" value="1"/>
</dbReference>
<evidence type="ECO:0000313" key="5">
    <source>
        <dbReference type="Proteomes" id="UP000791440"/>
    </source>
</evidence>
<dbReference type="EMBL" id="JH668544">
    <property type="protein sequence ID" value="KAG6457353.1"/>
    <property type="molecule type" value="Genomic_DNA"/>
</dbReference>
<sequence length="414" mass="46330">MSRLDVVIFGATGFTGKYAVIETIRLKKKYPELTWGVAGRWFNQTNSSEDISGITVIVADVKDESSLKTMCSQAKVLVNCCGPYRWYGEAVVRAAIESKSHYVDVSGEPQFMETMQLHYNEQAREAGVYVIGACGFDSIPNDLGLVYLQNNFKGTLNSVESYLSVRVSPEYEAEARKTGGLHYGTWESLVYGLAHSDELKPLRKKLYPERLPTFKPKLEKRSIIHKRDGKWCLPFPGADESIVYRTQRTLYENNQQRPAQFKPYVRFSSLLQTLATMFVCIVMFLMSKTGFTRKLLLDYPRLFSLGLASHEGPSEPVMENTTFKFDLYGEGWEEGADVDATPPNKKMAVKVSGKNPGYGATVTALMLSAITILKEQNKMPSTGGVVTTGVAFKDTDLVKNLNENNVTFEIIDSQ</sequence>
<dbReference type="AlphaFoldDB" id="A0A922CTI9"/>
<dbReference type="GO" id="GO:0005739">
    <property type="term" value="C:mitochondrion"/>
    <property type="evidence" value="ECO:0007669"/>
    <property type="project" value="TreeGrafter"/>
</dbReference>
<reference evidence="4" key="1">
    <citation type="journal article" date="2016" name="Insect Biochem. Mol. Biol.">
        <title>Multifaceted biological insights from a draft genome sequence of the tobacco hornworm moth, Manduca sexta.</title>
        <authorList>
            <person name="Kanost M.R."/>
            <person name="Arrese E.L."/>
            <person name="Cao X."/>
            <person name="Chen Y.R."/>
            <person name="Chellapilla S."/>
            <person name="Goldsmith M.R."/>
            <person name="Grosse-Wilde E."/>
            <person name="Heckel D.G."/>
            <person name="Herndon N."/>
            <person name="Jiang H."/>
            <person name="Papanicolaou A."/>
            <person name="Qu J."/>
            <person name="Soulages J.L."/>
            <person name="Vogel H."/>
            <person name="Walters J."/>
            <person name="Waterhouse R.M."/>
            <person name="Ahn S.J."/>
            <person name="Almeida F.C."/>
            <person name="An C."/>
            <person name="Aqrawi P."/>
            <person name="Bretschneider A."/>
            <person name="Bryant W.B."/>
            <person name="Bucks S."/>
            <person name="Chao H."/>
            <person name="Chevignon G."/>
            <person name="Christen J.M."/>
            <person name="Clarke D.F."/>
            <person name="Dittmer N.T."/>
            <person name="Ferguson L.C.F."/>
            <person name="Garavelou S."/>
            <person name="Gordon K.H.J."/>
            <person name="Gunaratna R.T."/>
            <person name="Han Y."/>
            <person name="Hauser F."/>
            <person name="He Y."/>
            <person name="Heidel-Fischer H."/>
            <person name="Hirsh A."/>
            <person name="Hu Y."/>
            <person name="Jiang H."/>
            <person name="Kalra D."/>
            <person name="Klinner C."/>
            <person name="Konig C."/>
            <person name="Kovar C."/>
            <person name="Kroll A.R."/>
            <person name="Kuwar S.S."/>
            <person name="Lee S.L."/>
            <person name="Lehman R."/>
            <person name="Li K."/>
            <person name="Li Z."/>
            <person name="Liang H."/>
            <person name="Lovelace S."/>
            <person name="Lu Z."/>
            <person name="Mansfield J.H."/>
            <person name="McCulloch K.J."/>
            <person name="Mathew T."/>
            <person name="Morton B."/>
            <person name="Muzny D.M."/>
            <person name="Neunemann D."/>
            <person name="Ongeri F."/>
            <person name="Pauchet Y."/>
            <person name="Pu L.L."/>
            <person name="Pyrousis I."/>
            <person name="Rao X.J."/>
            <person name="Redding A."/>
            <person name="Roesel C."/>
            <person name="Sanchez-Gracia A."/>
            <person name="Schaack S."/>
            <person name="Shukla A."/>
            <person name="Tetreau G."/>
            <person name="Wang Y."/>
            <person name="Xiong G.H."/>
            <person name="Traut W."/>
            <person name="Walsh T.K."/>
            <person name="Worley K.C."/>
            <person name="Wu D."/>
            <person name="Wu W."/>
            <person name="Wu Y.Q."/>
            <person name="Zhang X."/>
            <person name="Zou Z."/>
            <person name="Zucker H."/>
            <person name="Briscoe A.D."/>
            <person name="Burmester T."/>
            <person name="Clem R.J."/>
            <person name="Feyereisen R."/>
            <person name="Grimmelikhuijzen C.J.P."/>
            <person name="Hamodrakas S.J."/>
            <person name="Hansson B.S."/>
            <person name="Huguet E."/>
            <person name="Jermiin L.S."/>
            <person name="Lan Q."/>
            <person name="Lehman H.K."/>
            <person name="Lorenzen M."/>
            <person name="Merzendorfer H."/>
            <person name="Michalopoulos I."/>
            <person name="Morton D.B."/>
            <person name="Muthukrishnan S."/>
            <person name="Oakeshott J.G."/>
            <person name="Palmer W."/>
            <person name="Park Y."/>
            <person name="Passarelli A.L."/>
            <person name="Rozas J."/>
            <person name="Schwartz L.M."/>
            <person name="Smith W."/>
            <person name="Southgate A."/>
            <person name="Vilcinskas A."/>
            <person name="Vogt R."/>
            <person name="Wang P."/>
            <person name="Werren J."/>
            <person name="Yu X.Q."/>
            <person name="Zhou J.J."/>
            <person name="Brown S.J."/>
            <person name="Scherer S.E."/>
            <person name="Richards S."/>
            <person name="Blissard G.W."/>
        </authorList>
    </citation>
    <scope>NUCLEOTIDE SEQUENCE</scope>
</reference>
<keyword evidence="2" id="KW-1133">Transmembrane helix</keyword>
<dbReference type="InterPro" id="IPR005097">
    <property type="entry name" value="Sacchrp_dh_NADP-bd"/>
</dbReference>
<evidence type="ECO:0000256" key="1">
    <source>
        <dbReference type="ARBA" id="ARBA00038048"/>
    </source>
</evidence>
<gene>
    <name evidence="4" type="ORF">O3G_MSEX010260</name>
</gene>
<keyword evidence="5" id="KW-1185">Reference proteome</keyword>
<reference evidence="4" key="2">
    <citation type="submission" date="2020-12" db="EMBL/GenBank/DDBJ databases">
        <authorList>
            <person name="Kanost M."/>
        </authorList>
    </citation>
    <scope>NUCLEOTIDE SEQUENCE</scope>
</reference>
<dbReference type="GO" id="GO:0005811">
    <property type="term" value="C:lipid droplet"/>
    <property type="evidence" value="ECO:0007669"/>
    <property type="project" value="TreeGrafter"/>
</dbReference>
<evidence type="ECO:0000313" key="4">
    <source>
        <dbReference type="EMBL" id="KAG6457353.1"/>
    </source>
</evidence>
<evidence type="ECO:0000256" key="2">
    <source>
        <dbReference type="SAM" id="Phobius"/>
    </source>
</evidence>
<dbReference type="GO" id="GO:0009247">
    <property type="term" value="P:glycolipid biosynthetic process"/>
    <property type="evidence" value="ECO:0007669"/>
    <property type="project" value="TreeGrafter"/>
</dbReference>
<accession>A0A922CTI9</accession>
<dbReference type="FunFam" id="3.40.50.720:FF:000178">
    <property type="entry name" value="Saccharopine dehydrogenase-like oxidoreductase"/>
    <property type="match status" value="1"/>
</dbReference>
<feature type="transmembrane region" description="Helical" evidence="2">
    <location>
        <begin position="264"/>
        <end position="286"/>
    </location>
</feature>
<dbReference type="PANTHER" id="PTHR12286">
    <property type="entry name" value="SACCHAROPINE DEHYDROGENASE-LIKE OXIDOREDUCTASE"/>
    <property type="match status" value="1"/>
</dbReference>
<feature type="domain" description="Saccharopine dehydrogenase NADP binding" evidence="3">
    <location>
        <begin position="6"/>
        <end position="131"/>
    </location>
</feature>
<protein>
    <recommendedName>
        <fullName evidence="3">Saccharopine dehydrogenase NADP binding domain-containing protein</fullName>
    </recommendedName>
</protein>
<dbReference type="InterPro" id="IPR051276">
    <property type="entry name" value="Saccharopine_DH-like_oxidrdct"/>
</dbReference>
<keyword evidence="2" id="KW-0472">Membrane</keyword>
<proteinExistence type="inferred from homology"/>
<keyword evidence="2" id="KW-0812">Transmembrane</keyword>
<comment type="caution">
    <text evidence="4">The sequence shown here is derived from an EMBL/GenBank/DDBJ whole genome shotgun (WGS) entry which is preliminary data.</text>
</comment>
<name>A0A922CTI9_MANSE</name>
<evidence type="ECO:0000259" key="3">
    <source>
        <dbReference type="Pfam" id="PF03435"/>
    </source>
</evidence>
<dbReference type="PANTHER" id="PTHR12286:SF5">
    <property type="entry name" value="SACCHAROPINE DEHYDROGENASE-LIKE OXIDOREDUCTASE"/>
    <property type="match status" value="1"/>
</dbReference>